<feature type="region of interest" description="Disordered" evidence="1">
    <location>
        <begin position="394"/>
        <end position="549"/>
    </location>
</feature>
<dbReference type="RefSeq" id="XP_035828054.1">
    <property type="nucleotide sequence ID" value="XM_035972161.1"/>
</dbReference>
<gene>
    <name evidence="4 5" type="primary">LOC101861484</name>
</gene>
<feature type="region of interest" description="Disordered" evidence="1">
    <location>
        <begin position="634"/>
        <end position="653"/>
    </location>
</feature>
<feature type="region of interest" description="Disordered" evidence="1">
    <location>
        <begin position="297"/>
        <end position="319"/>
    </location>
</feature>
<evidence type="ECO:0000313" key="5">
    <source>
        <dbReference type="RefSeq" id="XP_035828054.1"/>
    </source>
</evidence>
<feature type="transmembrane region" description="Helical" evidence="2">
    <location>
        <begin position="595"/>
        <end position="617"/>
    </location>
</feature>
<reference evidence="4 5" key="1">
    <citation type="submission" date="2025-05" db="UniProtKB">
        <authorList>
            <consortium name="RefSeq"/>
        </authorList>
    </citation>
    <scope>IDENTIFICATION</scope>
</reference>
<evidence type="ECO:0000256" key="1">
    <source>
        <dbReference type="SAM" id="MobiDB-lite"/>
    </source>
</evidence>
<feature type="transmembrane region" description="Helical" evidence="2">
    <location>
        <begin position="80"/>
        <end position="100"/>
    </location>
</feature>
<feature type="transmembrane region" description="Helical" evidence="2">
    <location>
        <begin position="555"/>
        <end position="575"/>
    </location>
</feature>
<feature type="compositionally biased region" description="Basic and acidic residues" evidence="1">
    <location>
        <begin position="636"/>
        <end position="646"/>
    </location>
</feature>
<keyword evidence="2" id="KW-1133">Transmembrane helix</keyword>
<feature type="transmembrane region" description="Helical" evidence="2">
    <location>
        <begin position="202"/>
        <end position="229"/>
    </location>
</feature>
<proteinExistence type="predicted"/>
<dbReference type="Proteomes" id="UP000694888">
    <property type="component" value="Unplaced"/>
</dbReference>
<protein>
    <submittedName>
        <fullName evidence="4 5">Uncharacterized protein LOC101861484</fullName>
    </submittedName>
</protein>
<evidence type="ECO:0000313" key="3">
    <source>
        <dbReference type="Proteomes" id="UP000694888"/>
    </source>
</evidence>
<feature type="compositionally biased region" description="Basic and acidic residues" evidence="1">
    <location>
        <begin position="481"/>
        <end position="496"/>
    </location>
</feature>
<feature type="compositionally biased region" description="Polar residues" evidence="1">
    <location>
        <begin position="498"/>
        <end position="515"/>
    </location>
</feature>
<feature type="compositionally biased region" description="Polar residues" evidence="1">
    <location>
        <begin position="271"/>
        <end position="286"/>
    </location>
</feature>
<feature type="region of interest" description="Disordered" evidence="1">
    <location>
        <begin position="267"/>
        <end position="286"/>
    </location>
</feature>
<keyword evidence="2" id="KW-0472">Membrane</keyword>
<feature type="transmembrane region" description="Helical" evidence="2">
    <location>
        <begin position="120"/>
        <end position="143"/>
    </location>
</feature>
<dbReference type="RefSeq" id="XP_035828053.1">
    <property type="nucleotide sequence ID" value="XM_035972160.1"/>
</dbReference>
<name>A0ABM1W060_APLCA</name>
<organism evidence="3 4">
    <name type="scientific">Aplysia californica</name>
    <name type="common">California sea hare</name>
    <dbReference type="NCBI Taxonomy" id="6500"/>
    <lineage>
        <taxon>Eukaryota</taxon>
        <taxon>Metazoa</taxon>
        <taxon>Spiralia</taxon>
        <taxon>Lophotrochozoa</taxon>
        <taxon>Mollusca</taxon>
        <taxon>Gastropoda</taxon>
        <taxon>Heterobranchia</taxon>
        <taxon>Euthyneura</taxon>
        <taxon>Tectipleura</taxon>
        <taxon>Aplysiida</taxon>
        <taxon>Aplysioidea</taxon>
        <taxon>Aplysiidae</taxon>
        <taxon>Aplysia</taxon>
    </lineage>
</organism>
<feature type="compositionally biased region" description="Basic and acidic residues" evidence="1">
    <location>
        <begin position="421"/>
        <end position="438"/>
    </location>
</feature>
<feature type="transmembrane region" description="Helical" evidence="2">
    <location>
        <begin position="163"/>
        <end position="182"/>
    </location>
</feature>
<sequence length="653" mass="69721">MSGAIMKNGNYNVVNSTLGGDAGGRFQDAAVPGEEEQSLAAYTVVLSIALHLLSTVFGGGSSAAVMAAVLSRKNIDKQSYLAVLALFLACCTLNVAWSPLEVTDLLVYHYWQRHPSATIAAAKTALYLFLVLIISVIITLLSVDGMARVINYSWRPLGRLCNLISCLVAAIVAAALLTVFVVKCVKSPDSAQDTFVLTEPGAKVTFLVLLTVAFSLCVLATLPLIALLLRESLYWEDGRPHFRQKKVKLAIPEFLISQSNACAGGADNTGGFENSHSGTPSPSTPKLLTVEAADTASLKGGGEDSSPISELPSPVAKPMGNRLGINMAQVLGRRRHTICQISDSSSAASAPVDPVSKAKQYNYVRKFSVDISALQAQLQNPKIFKEAPFQSDVDLTKKPSDNAKQPAPKPLLPLKPLPTFKFDEKEEKAGDVEKKEAEVPGVKITPPPVIMVSNDDTQYNHGEGDAGQKESAFQKPESGAGEDKDGGKEEEKDGASDHVTSPSQNSHSGGVQKPTSLAFKDPASSGGTEEEHISAPTLESAVSEPSDSESEGRRLARLTLLLCVAFCLAMLPVLVTELLRASLSLHAYVNIHTCTLAVSALQTIVYPHLVACSDHVVHRAVRRLKRRVRISCGCRSDQDGQSHVEDSSSMSQV</sequence>
<keyword evidence="2" id="KW-0812">Transmembrane</keyword>
<feature type="transmembrane region" description="Helical" evidence="2">
    <location>
        <begin position="39"/>
        <end position="68"/>
    </location>
</feature>
<evidence type="ECO:0000313" key="4">
    <source>
        <dbReference type="RefSeq" id="XP_035828053.1"/>
    </source>
</evidence>
<feature type="compositionally biased region" description="Pro residues" evidence="1">
    <location>
        <begin position="407"/>
        <end position="416"/>
    </location>
</feature>
<accession>A0ABM1W060</accession>
<keyword evidence="3" id="KW-1185">Reference proteome</keyword>
<dbReference type="GeneID" id="101861484"/>
<evidence type="ECO:0000256" key="2">
    <source>
        <dbReference type="SAM" id="Phobius"/>
    </source>
</evidence>